<dbReference type="Pfam" id="PF22725">
    <property type="entry name" value="GFO_IDH_MocA_C3"/>
    <property type="match status" value="1"/>
</dbReference>
<proteinExistence type="predicted"/>
<dbReference type="InterPro" id="IPR036291">
    <property type="entry name" value="NAD(P)-bd_dom_sf"/>
</dbReference>
<name>A0A920CZW8_9BACL</name>
<keyword evidence="4" id="KW-1185">Reference proteome</keyword>
<gene>
    <name evidence="3" type="ORF">J40TS1_45770</name>
</gene>
<dbReference type="SUPFAM" id="SSF51735">
    <property type="entry name" value="NAD(P)-binding Rossmann-fold domains"/>
    <property type="match status" value="1"/>
</dbReference>
<dbReference type="PANTHER" id="PTHR43377">
    <property type="entry name" value="BILIVERDIN REDUCTASE A"/>
    <property type="match status" value="1"/>
</dbReference>
<dbReference type="SUPFAM" id="SSF55347">
    <property type="entry name" value="Glyceraldehyde-3-phosphate dehydrogenase-like, C-terminal domain"/>
    <property type="match status" value="1"/>
</dbReference>
<dbReference type="RefSeq" id="WP_213519592.1">
    <property type="nucleotide sequence ID" value="NZ_BOSE01000011.1"/>
</dbReference>
<feature type="domain" description="Gfo/Idh/MocA-like oxidoreductase N-terminal" evidence="1">
    <location>
        <begin position="4"/>
        <end position="123"/>
    </location>
</feature>
<evidence type="ECO:0000313" key="3">
    <source>
        <dbReference type="EMBL" id="GIP18935.1"/>
    </source>
</evidence>
<dbReference type="Proteomes" id="UP000683139">
    <property type="component" value="Unassembled WGS sequence"/>
</dbReference>
<evidence type="ECO:0000259" key="2">
    <source>
        <dbReference type="Pfam" id="PF22725"/>
    </source>
</evidence>
<dbReference type="AlphaFoldDB" id="A0A920CZW8"/>
<dbReference type="InterPro" id="IPR000683">
    <property type="entry name" value="Gfo/Idh/MocA-like_OxRdtase_N"/>
</dbReference>
<evidence type="ECO:0000259" key="1">
    <source>
        <dbReference type="Pfam" id="PF01408"/>
    </source>
</evidence>
<accession>A0A920CZW8</accession>
<organism evidence="3 4">
    <name type="scientific">Paenibacillus montaniterrae</name>
    <dbReference type="NCBI Taxonomy" id="429341"/>
    <lineage>
        <taxon>Bacteria</taxon>
        <taxon>Bacillati</taxon>
        <taxon>Bacillota</taxon>
        <taxon>Bacilli</taxon>
        <taxon>Bacillales</taxon>
        <taxon>Paenibacillaceae</taxon>
        <taxon>Paenibacillus</taxon>
    </lineage>
</organism>
<dbReference type="GO" id="GO:0000166">
    <property type="term" value="F:nucleotide binding"/>
    <property type="evidence" value="ECO:0007669"/>
    <property type="project" value="InterPro"/>
</dbReference>
<comment type="caution">
    <text evidence="3">The sequence shown here is derived from an EMBL/GenBank/DDBJ whole genome shotgun (WGS) entry which is preliminary data.</text>
</comment>
<dbReference type="EMBL" id="BOSE01000011">
    <property type="protein sequence ID" value="GIP18935.1"/>
    <property type="molecule type" value="Genomic_DNA"/>
</dbReference>
<dbReference type="InterPro" id="IPR055170">
    <property type="entry name" value="GFO_IDH_MocA-like_dom"/>
</dbReference>
<sequence length="353" mass="38097">MSKLKVAVIGCGQIARTQHVPAYVKSGLAEIKYLVDGIIERADELAAEYNVPHTTSDLEKVLADPEIDAISVCTPNASHAPISIAALNAGKHVLCEKPAAMTFAEALEMKQAADRNNKILNIGVVNRFNTAVNKIKELVEAGELGDLYHVYCSFRSHRSIPGLGGPFTSKAKSGGGVLIDWGVHFLDLIFYILGENTKALTVSGAAYGELGRQIKEYVYTSMWAGPPVLDGTFDVEDFVTGLIRTSGPTISLNGAWAQNIGEKAMFVEFLGSKAGIKLQYGGEFTLYTSKNGMLYETAATFAQEDMFAAEVKSFLESITAIEKNRANIDHTLVTTQVMDALYESAAKGKEVSL</sequence>
<dbReference type="Gene3D" id="3.40.50.720">
    <property type="entry name" value="NAD(P)-binding Rossmann-like Domain"/>
    <property type="match status" value="1"/>
</dbReference>
<evidence type="ECO:0000313" key="4">
    <source>
        <dbReference type="Proteomes" id="UP000683139"/>
    </source>
</evidence>
<protein>
    <submittedName>
        <fullName evidence="3">Oxidoreductase</fullName>
    </submittedName>
</protein>
<dbReference type="Pfam" id="PF01408">
    <property type="entry name" value="GFO_IDH_MocA"/>
    <property type="match status" value="1"/>
</dbReference>
<dbReference type="PANTHER" id="PTHR43377:SF1">
    <property type="entry name" value="BILIVERDIN REDUCTASE A"/>
    <property type="match status" value="1"/>
</dbReference>
<dbReference type="InterPro" id="IPR051450">
    <property type="entry name" value="Gfo/Idh/MocA_Oxidoreductases"/>
</dbReference>
<feature type="domain" description="GFO/IDH/MocA-like oxidoreductase" evidence="2">
    <location>
        <begin position="133"/>
        <end position="276"/>
    </location>
</feature>
<dbReference type="Gene3D" id="3.30.360.10">
    <property type="entry name" value="Dihydrodipicolinate Reductase, domain 2"/>
    <property type="match status" value="1"/>
</dbReference>
<reference evidence="3" key="1">
    <citation type="submission" date="2021-03" db="EMBL/GenBank/DDBJ databases">
        <title>Antimicrobial resistance genes in bacteria isolated from Japanese honey, and their potential for conferring macrolide and lincosamide resistance in the American foulbrood pathogen Paenibacillus larvae.</title>
        <authorList>
            <person name="Okamoto M."/>
            <person name="Kumagai M."/>
            <person name="Kanamori H."/>
            <person name="Takamatsu D."/>
        </authorList>
    </citation>
    <scope>NUCLEOTIDE SEQUENCE</scope>
    <source>
        <strain evidence="3">J40TS1</strain>
    </source>
</reference>